<feature type="compositionally biased region" description="Basic and acidic residues" evidence="1">
    <location>
        <begin position="68"/>
        <end position="79"/>
    </location>
</feature>
<dbReference type="AlphaFoldDB" id="A0A699XMJ6"/>
<comment type="caution">
    <text evidence="2">The sequence shown here is derived from an EMBL/GenBank/DDBJ whole genome shotgun (WGS) entry which is preliminary data.</text>
</comment>
<protein>
    <submittedName>
        <fullName evidence="2">Uncharacterized protein</fullName>
    </submittedName>
</protein>
<feature type="region of interest" description="Disordered" evidence="1">
    <location>
        <begin position="54"/>
        <end position="79"/>
    </location>
</feature>
<evidence type="ECO:0000256" key="1">
    <source>
        <dbReference type="SAM" id="MobiDB-lite"/>
    </source>
</evidence>
<evidence type="ECO:0000313" key="2">
    <source>
        <dbReference type="EMBL" id="GFD60907.1"/>
    </source>
</evidence>
<feature type="non-terminal residue" evidence="2">
    <location>
        <position position="79"/>
    </location>
</feature>
<proteinExistence type="predicted"/>
<gene>
    <name evidence="2" type="ORF">Tci_932876</name>
</gene>
<name>A0A699XMJ6_TANCI</name>
<dbReference type="EMBL" id="BKCJ011884293">
    <property type="protein sequence ID" value="GFD60907.1"/>
    <property type="molecule type" value="Genomic_DNA"/>
</dbReference>
<organism evidence="2">
    <name type="scientific">Tanacetum cinerariifolium</name>
    <name type="common">Dalmatian daisy</name>
    <name type="synonym">Chrysanthemum cinerariifolium</name>
    <dbReference type="NCBI Taxonomy" id="118510"/>
    <lineage>
        <taxon>Eukaryota</taxon>
        <taxon>Viridiplantae</taxon>
        <taxon>Streptophyta</taxon>
        <taxon>Embryophyta</taxon>
        <taxon>Tracheophyta</taxon>
        <taxon>Spermatophyta</taxon>
        <taxon>Magnoliopsida</taxon>
        <taxon>eudicotyledons</taxon>
        <taxon>Gunneridae</taxon>
        <taxon>Pentapetalae</taxon>
        <taxon>asterids</taxon>
        <taxon>campanulids</taxon>
        <taxon>Asterales</taxon>
        <taxon>Asteraceae</taxon>
        <taxon>Asteroideae</taxon>
        <taxon>Anthemideae</taxon>
        <taxon>Anthemidinae</taxon>
        <taxon>Tanacetum</taxon>
    </lineage>
</organism>
<accession>A0A699XMJ6</accession>
<reference evidence="2" key="1">
    <citation type="journal article" date="2019" name="Sci. Rep.">
        <title>Draft genome of Tanacetum cinerariifolium, the natural source of mosquito coil.</title>
        <authorList>
            <person name="Yamashiro T."/>
            <person name="Shiraishi A."/>
            <person name="Satake H."/>
            <person name="Nakayama K."/>
        </authorList>
    </citation>
    <scope>NUCLEOTIDE SEQUENCE</scope>
</reference>
<sequence length="79" mass="7815">AGAPIPDVTSIPAVTFVPAGSSVPAVTPSAAGVSTTAGTFGSASEASIPVIELLDSPPKDTSLPLDPETEKQDPTLRKS</sequence>
<feature type="non-terminal residue" evidence="2">
    <location>
        <position position="1"/>
    </location>
</feature>